<reference evidence="1 2" key="1">
    <citation type="submission" date="2019-06" db="EMBL/GenBank/DDBJ databases">
        <title>Sequencing the genomes of 1000 actinobacteria strains.</title>
        <authorList>
            <person name="Klenk H.-P."/>
        </authorList>
    </citation>
    <scope>NUCLEOTIDE SEQUENCE [LARGE SCALE GENOMIC DNA]</scope>
    <source>
        <strain evidence="1 2">DSM 20169</strain>
    </source>
</reference>
<name>A0A543BI13_9MICO</name>
<dbReference type="EMBL" id="VFOX01000001">
    <property type="protein sequence ID" value="TQL84441.1"/>
    <property type="molecule type" value="Genomic_DNA"/>
</dbReference>
<evidence type="ECO:0000313" key="2">
    <source>
        <dbReference type="Proteomes" id="UP000317209"/>
    </source>
</evidence>
<keyword evidence="2" id="KW-1185">Reference proteome</keyword>
<evidence type="ECO:0000313" key="1">
    <source>
        <dbReference type="EMBL" id="TQL84441.1"/>
    </source>
</evidence>
<comment type="caution">
    <text evidence="1">The sequence shown here is derived from an EMBL/GenBank/DDBJ whole genome shotgun (WGS) entry which is preliminary data.</text>
</comment>
<dbReference type="RefSeq" id="WP_141870502.1">
    <property type="nucleotide sequence ID" value="NZ_VFOX01000001.1"/>
</dbReference>
<dbReference type="OrthoDB" id="3867598at2"/>
<gene>
    <name evidence="1" type="ORF">FB560_0028</name>
</gene>
<organism evidence="1 2">
    <name type="scientific">Microbacterium saperdae</name>
    <dbReference type="NCBI Taxonomy" id="69368"/>
    <lineage>
        <taxon>Bacteria</taxon>
        <taxon>Bacillati</taxon>
        <taxon>Actinomycetota</taxon>
        <taxon>Actinomycetes</taxon>
        <taxon>Micrococcales</taxon>
        <taxon>Microbacteriaceae</taxon>
        <taxon>Microbacterium</taxon>
    </lineage>
</organism>
<dbReference type="Proteomes" id="UP000317209">
    <property type="component" value="Unassembled WGS sequence"/>
</dbReference>
<accession>A0A543BI13</accession>
<dbReference type="InterPro" id="IPR036265">
    <property type="entry name" value="HIT-like_sf"/>
</dbReference>
<dbReference type="Gene3D" id="3.30.428.10">
    <property type="entry name" value="HIT-like"/>
    <property type="match status" value="1"/>
</dbReference>
<proteinExistence type="predicted"/>
<sequence length="212" mass="23319">MSADLEQHPADTPFHRRLVYGTRPDGAWMTHGPAGAYESVVMRPLEPMLVPEKPRRGELDPENCGACAVDEHTIWHDDLWQVQAGWEPGGLPFIGAISPREHWLLEDAPVEVLAALGPLMQRISEAVKRIPGVARCHFSRFNDGSAHLHLWAFARPAGMMQGRGAVLSYWDGMLPEMTVSMMTEFLDIVAEALAEGGGTAYPILRSREGGAN</sequence>
<protein>
    <recommendedName>
        <fullName evidence="3">Diadenosine tetraphosphate (Ap4A) HIT family hydrolase</fullName>
    </recommendedName>
</protein>
<evidence type="ECO:0008006" key="3">
    <source>
        <dbReference type="Google" id="ProtNLM"/>
    </source>
</evidence>
<dbReference type="AlphaFoldDB" id="A0A543BI13"/>
<dbReference type="SUPFAM" id="SSF54197">
    <property type="entry name" value="HIT-like"/>
    <property type="match status" value="1"/>
</dbReference>